<accession>A0A251TGW0</accession>
<evidence type="ECO:0000313" key="2">
    <source>
        <dbReference type="EMBL" id="KAF5785060.1"/>
    </source>
</evidence>
<proteinExistence type="predicted"/>
<organism evidence="3 4">
    <name type="scientific">Helianthus annuus</name>
    <name type="common">Common sunflower</name>
    <dbReference type="NCBI Taxonomy" id="4232"/>
    <lineage>
        <taxon>Eukaryota</taxon>
        <taxon>Viridiplantae</taxon>
        <taxon>Streptophyta</taxon>
        <taxon>Embryophyta</taxon>
        <taxon>Tracheophyta</taxon>
        <taxon>Spermatophyta</taxon>
        <taxon>Magnoliopsida</taxon>
        <taxon>eudicotyledons</taxon>
        <taxon>Gunneridae</taxon>
        <taxon>Pentapetalae</taxon>
        <taxon>asterids</taxon>
        <taxon>campanulids</taxon>
        <taxon>Asterales</taxon>
        <taxon>Asteraceae</taxon>
        <taxon>Asteroideae</taxon>
        <taxon>Heliantheae alliance</taxon>
        <taxon>Heliantheae</taxon>
        <taxon>Helianthus</taxon>
    </lineage>
</organism>
<dbReference type="Gramene" id="mRNA:HanXRQr2_Chr10g0424151">
    <property type="protein sequence ID" value="mRNA:HanXRQr2_Chr10g0424151"/>
    <property type="gene ID" value="HanXRQr2_Chr10g0424151"/>
</dbReference>
<dbReference type="EMBL" id="CM007899">
    <property type="protein sequence ID" value="OTG09989.1"/>
    <property type="molecule type" value="Genomic_DNA"/>
</dbReference>
<reference evidence="3" key="2">
    <citation type="submission" date="2017-02" db="EMBL/GenBank/DDBJ databases">
        <title>Sunflower complete genome.</title>
        <authorList>
            <person name="Langlade N."/>
            <person name="Munos S."/>
        </authorList>
    </citation>
    <scope>NUCLEOTIDE SEQUENCE [LARGE SCALE GENOMIC DNA]</scope>
    <source>
        <tissue evidence="3">Leaves</tissue>
    </source>
</reference>
<dbReference type="AlphaFoldDB" id="A0A251TGW0"/>
<dbReference type="Proteomes" id="UP000215914">
    <property type="component" value="Chromosome 10"/>
</dbReference>
<reference evidence="2" key="3">
    <citation type="submission" date="2020-06" db="EMBL/GenBank/DDBJ databases">
        <title>Helianthus annuus Genome sequencing and assembly Release 2.</title>
        <authorList>
            <person name="Gouzy J."/>
            <person name="Langlade N."/>
            <person name="Munos S."/>
        </authorList>
    </citation>
    <scope>NUCLEOTIDE SEQUENCE</scope>
    <source>
        <tissue evidence="2">Leaves</tissue>
    </source>
</reference>
<name>A0A251TGW0_HELAN</name>
<sequence>MQAHFNFLCDSLPRPSSETILVDIKLYKAAIIRERGGYHHSTYRDGRISSGRKNSTDEARQQQTQTRGIEEGDKLFVIEDCNPYVRGLKGVKMQLWWKMVELGMHGC</sequence>
<reference evidence="2 4" key="1">
    <citation type="journal article" date="2017" name="Nature">
        <title>The sunflower genome provides insights into oil metabolism, flowering and Asterid evolution.</title>
        <authorList>
            <person name="Badouin H."/>
            <person name="Gouzy J."/>
            <person name="Grassa C.J."/>
            <person name="Murat F."/>
            <person name="Staton S.E."/>
            <person name="Cottret L."/>
            <person name="Lelandais-Briere C."/>
            <person name="Owens G.L."/>
            <person name="Carrere S."/>
            <person name="Mayjonade B."/>
            <person name="Legrand L."/>
            <person name="Gill N."/>
            <person name="Kane N.C."/>
            <person name="Bowers J.E."/>
            <person name="Hubner S."/>
            <person name="Bellec A."/>
            <person name="Berard A."/>
            <person name="Berges H."/>
            <person name="Blanchet N."/>
            <person name="Boniface M.C."/>
            <person name="Brunel D."/>
            <person name="Catrice O."/>
            <person name="Chaidir N."/>
            <person name="Claudel C."/>
            <person name="Donnadieu C."/>
            <person name="Faraut T."/>
            <person name="Fievet G."/>
            <person name="Helmstetter N."/>
            <person name="King M."/>
            <person name="Knapp S.J."/>
            <person name="Lai Z."/>
            <person name="Le Paslier M.C."/>
            <person name="Lippi Y."/>
            <person name="Lorenzon L."/>
            <person name="Mandel J.R."/>
            <person name="Marage G."/>
            <person name="Marchand G."/>
            <person name="Marquand E."/>
            <person name="Bret-Mestries E."/>
            <person name="Morien E."/>
            <person name="Nambeesan S."/>
            <person name="Nguyen T."/>
            <person name="Pegot-Espagnet P."/>
            <person name="Pouilly N."/>
            <person name="Raftis F."/>
            <person name="Sallet E."/>
            <person name="Schiex T."/>
            <person name="Thomas J."/>
            <person name="Vandecasteele C."/>
            <person name="Vares D."/>
            <person name="Vear F."/>
            <person name="Vautrin S."/>
            <person name="Crespi M."/>
            <person name="Mangin B."/>
            <person name="Burke J.M."/>
            <person name="Salse J."/>
            <person name="Munos S."/>
            <person name="Vincourt P."/>
            <person name="Rieseberg L.H."/>
            <person name="Langlade N.B."/>
        </authorList>
    </citation>
    <scope>NUCLEOTIDE SEQUENCE [LARGE SCALE GENOMIC DNA]</scope>
    <source>
        <strain evidence="4">cv. SF193</strain>
        <tissue evidence="2">Leaves</tissue>
    </source>
</reference>
<evidence type="ECO:0000256" key="1">
    <source>
        <dbReference type="SAM" id="MobiDB-lite"/>
    </source>
</evidence>
<dbReference type="InParanoid" id="A0A251TGW0"/>
<gene>
    <name evidence="3" type="ORF">HannXRQ_Chr10g0282591</name>
    <name evidence="2" type="ORF">HanXRQr2_Chr10g0424151</name>
</gene>
<feature type="region of interest" description="Disordered" evidence="1">
    <location>
        <begin position="40"/>
        <end position="67"/>
    </location>
</feature>
<keyword evidence="4" id="KW-1185">Reference proteome</keyword>
<evidence type="ECO:0000313" key="4">
    <source>
        <dbReference type="Proteomes" id="UP000215914"/>
    </source>
</evidence>
<dbReference type="EMBL" id="MNCJ02000325">
    <property type="protein sequence ID" value="KAF5785060.1"/>
    <property type="molecule type" value="Genomic_DNA"/>
</dbReference>
<protein>
    <submittedName>
        <fullName evidence="3">Uncharacterized protein</fullName>
    </submittedName>
</protein>
<evidence type="ECO:0000313" key="3">
    <source>
        <dbReference type="EMBL" id="OTG09989.1"/>
    </source>
</evidence>